<proteinExistence type="predicted"/>
<evidence type="ECO:0000259" key="2">
    <source>
        <dbReference type="Pfam" id="PF13304"/>
    </source>
</evidence>
<feature type="domain" description="ATPase AAA-type core" evidence="2">
    <location>
        <begin position="387"/>
        <end position="475"/>
    </location>
</feature>
<reference evidence="3 4" key="1">
    <citation type="journal article" date="2019" name="Int. J. Syst. Evol. Microbiol.">
        <title>The Global Catalogue of Microorganisms (GCM) 10K type strain sequencing project: providing services to taxonomists for standard genome sequencing and annotation.</title>
        <authorList>
            <consortium name="The Broad Institute Genomics Platform"/>
            <consortium name="The Broad Institute Genome Sequencing Center for Infectious Disease"/>
            <person name="Wu L."/>
            <person name="Ma J."/>
        </authorList>
    </citation>
    <scope>NUCLEOTIDE SEQUENCE [LARGE SCALE GENOMIC DNA]</scope>
    <source>
        <strain evidence="3 4">JCM 11445</strain>
    </source>
</reference>
<dbReference type="Proteomes" id="UP001500033">
    <property type="component" value="Unassembled WGS sequence"/>
</dbReference>
<dbReference type="Gene3D" id="3.40.50.300">
    <property type="entry name" value="P-loop containing nucleotide triphosphate hydrolases"/>
    <property type="match status" value="1"/>
</dbReference>
<dbReference type="SUPFAM" id="SSF52540">
    <property type="entry name" value="P-loop containing nucleoside triphosphate hydrolases"/>
    <property type="match status" value="1"/>
</dbReference>
<dbReference type="PANTHER" id="PTHR43581:SF2">
    <property type="entry name" value="EXCINUCLEASE ATPASE SUBUNIT"/>
    <property type="match status" value="1"/>
</dbReference>
<gene>
    <name evidence="3" type="ORF">GCM10009576_098120</name>
</gene>
<dbReference type="InterPro" id="IPR022532">
    <property type="entry name" value="DUF3696"/>
</dbReference>
<dbReference type="Pfam" id="PF12476">
    <property type="entry name" value="DUF3696"/>
    <property type="match status" value="1"/>
</dbReference>
<keyword evidence="4" id="KW-1185">Reference proteome</keyword>
<protein>
    <recommendedName>
        <fullName evidence="5">ATPase AAA-type core domain-containing protein</fullName>
    </recommendedName>
</protein>
<name>A0ABN1SV13_9ACTN</name>
<accession>A0ABN1SV13</accession>
<sequence>MVREAAPSTLRVDDVVASWHRLLVLRPRCLVPTSLPAMGLIDTLHRLLGNDARLTARELVRMARAEDLALDKTAVNYVLYQNELFRHDGAVPPRWSLASTPMEARVRTPHRVQTVAVRNWKVFEETEVPLAGITLVYGENSTGKSSIFQALLLMKRSWGYGYLRFEAGDPSFGWYEHVVHRHDLERDIRLTAEWGERDSDRYWSVTFVVPAGPPEHVFNPDHDIARILCEAPGIVVGLQRIDPTTSPGMCDWAVARFAPDEPNATSLPVHDPLLLTSSGPEGFPDLAEGNVAVASGSGGLTGPQNETLSMARQVLAGAAEMFDTVEHIGPTRAVPQRDILVSVARENAPYLIRLFDDDDLVTDVNEWLLRFEIPYKIEVDCYGDYDGDDSFEVVLRHRSEGGERVQLRDVGFGVSQILPIIVQLLGSSEKTILIEEPEAHLHPRLQSVLGDLFITSTEDYGNVLVVETHSEPILLRLQRRIAEGRIRHDDVAVAHVVRHGRSSEVEEVRIGANGQLDYEWPGGFFDDRMDDLVAILDPRPEA</sequence>
<dbReference type="InterPro" id="IPR027417">
    <property type="entry name" value="P-loop_NTPase"/>
</dbReference>
<dbReference type="Pfam" id="PF13304">
    <property type="entry name" value="AAA_21"/>
    <property type="match status" value="1"/>
</dbReference>
<evidence type="ECO:0000259" key="1">
    <source>
        <dbReference type="Pfam" id="PF12476"/>
    </source>
</evidence>
<dbReference type="EMBL" id="BAAAIE010000262">
    <property type="protein sequence ID" value="GAA1005279.1"/>
    <property type="molecule type" value="Genomic_DNA"/>
</dbReference>
<dbReference type="InterPro" id="IPR003959">
    <property type="entry name" value="ATPase_AAA_core"/>
</dbReference>
<dbReference type="InterPro" id="IPR051396">
    <property type="entry name" value="Bact_Antivir_Def_Nuclease"/>
</dbReference>
<feature type="domain" description="DUF3696" evidence="1">
    <location>
        <begin position="486"/>
        <end position="533"/>
    </location>
</feature>
<comment type="caution">
    <text evidence="3">The sequence shown here is derived from an EMBL/GenBank/DDBJ whole genome shotgun (WGS) entry which is preliminary data.</text>
</comment>
<organism evidence="3 4">
    <name type="scientific">Streptomyces rhizosphaericus</name>
    <dbReference type="NCBI Taxonomy" id="114699"/>
    <lineage>
        <taxon>Bacteria</taxon>
        <taxon>Bacillati</taxon>
        <taxon>Actinomycetota</taxon>
        <taxon>Actinomycetes</taxon>
        <taxon>Kitasatosporales</taxon>
        <taxon>Streptomycetaceae</taxon>
        <taxon>Streptomyces</taxon>
        <taxon>Streptomyces violaceusniger group</taxon>
    </lineage>
</organism>
<evidence type="ECO:0000313" key="3">
    <source>
        <dbReference type="EMBL" id="GAA1005279.1"/>
    </source>
</evidence>
<dbReference type="PANTHER" id="PTHR43581">
    <property type="entry name" value="ATP/GTP PHOSPHATASE"/>
    <property type="match status" value="1"/>
</dbReference>
<evidence type="ECO:0000313" key="4">
    <source>
        <dbReference type="Proteomes" id="UP001500033"/>
    </source>
</evidence>
<evidence type="ECO:0008006" key="5">
    <source>
        <dbReference type="Google" id="ProtNLM"/>
    </source>
</evidence>